<keyword evidence="2" id="KW-1185">Reference proteome</keyword>
<accession>A0ABR6VEP7</accession>
<dbReference type="Proteomes" id="UP000606870">
    <property type="component" value="Unassembled WGS sequence"/>
</dbReference>
<reference evidence="1 2" key="1">
    <citation type="submission" date="2020-08" db="EMBL/GenBank/DDBJ databases">
        <authorList>
            <person name="Liu C."/>
            <person name="Sun Q."/>
        </authorList>
    </citation>
    <scope>NUCLEOTIDE SEQUENCE [LARGE SCALE GENOMIC DNA]</scope>
    <source>
        <strain evidence="1 2">NSJ-59</strain>
    </source>
</reference>
<comment type="caution">
    <text evidence="1">The sequence shown here is derived from an EMBL/GenBank/DDBJ whole genome shotgun (WGS) entry which is preliminary data.</text>
</comment>
<organism evidence="1 2">
    <name type="scientific">Megasphaera hominis</name>
    <dbReference type="NCBI Taxonomy" id="159836"/>
    <lineage>
        <taxon>Bacteria</taxon>
        <taxon>Bacillati</taxon>
        <taxon>Bacillota</taxon>
        <taxon>Negativicutes</taxon>
        <taxon>Veillonellales</taxon>
        <taxon>Veillonellaceae</taxon>
        <taxon>Megasphaera</taxon>
    </lineage>
</organism>
<sequence>MDEVKPAKEEMQGYFALASMLKPMMSGLKIYLGERFESMRLYDYMGV</sequence>
<name>A0ABR6VEP7_9FIRM</name>
<protein>
    <submittedName>
        <fullName evidence="1">Uncharacterized protein</fullName>
    </submittedName>
</protein>
<dbReference type="EMBL" id="JACOGK010000001">
    <property type="protein sequence ID" value="MBC3535697.1"/>
    <property type="molecule type" value="Genomic_DNA"/>
</dbReference>
<evidence type="ECO:0000313" key="1">
    <source>
        <dbReference type="EMBL" id="MBC3535697.1"/>
    </source>
</evidence>
<gene>
    <name evidence="1" type="ORF">H8J70_00245</name>
</gene>
<proteinExistence type="predicted"/>
<evidence type="ECO:0000313" key="2">
    <source>
        <dbReference type="Proteomes" id="UP000606870"/>
    </source>
</evidence>